<dbReference type="GO" id="GO:0003924">
    <property type="term" value="F:GTPase activity"/>
    <property type="evidence" value="ECO:0007669"/>
    <property type="project" value="UniProtKB-UniRule"/>
</dbReference>
<dbReference type="Pfam" id="PF00448">
    <property type="entry name" value="SRP54"/>
    <property type="match status" value="1"/>
</dbReference>
<dbReference type="SUPFAM" id="SSF52540">
    <property type="entry name" value="P-loop containing nucleoside triphosphate hydrolases"/>
    <property type="match status" value="1"/>
</dbReference>
<dbReference type="SMART" id="SM00382">
    <property type="entry name" value="AAA"/>
    <property type="match status" value="1"/>
</dbReference>
<evidence type="ECO:0000256" key="5">
    <source>
        <dbReference type="ARBA" id="ARBA00022475"/>
    </source>
</evidence>
<evidence type="ECO:0000256" key="6">
    <source>
        <dbReference type="ARBA" id="ARBA00022741"/>
    </source>
</evidence>
<keyword evidence="17" id="KW-0282">Flagellum</keyword>
<dbReference type="InterPro" id="IPR047040">
    <property type="entry name" value="FlhF__GTPase_dom"/>
</dbReference>
<dbReference type="RefSeq" id="WP_206658892.1">
    <property type="nucleotide sequence ID" value="NZ_CP071182.1"/>
</dbReference>
<dbReference type="GO" id="GO:0005047">
    <property type="term" value="F:signal recognition particle binding"/>
    <property type="evidence" value="ECO:0007669"/>
    <property type="project" value="TreeGrafter"/>
</dbReference>
<keyword evidence="9" id="KW-0342">GTP-binding</keyword>
<keyword evidence="11" id="KW-1006">Bacterial flagellum protein export</keyword>
<protein>
    <recommendedName>
        <fullName evidence="3 13">Flagellar biosynthesis protein FlhF</fullName>
    </recommendedName>
</protein>
<evidence type="ECO:0000256" key="1">
    <source>
        <dbReference type="ARBA" id="ARBA00004413"/>
    </source>
</evidence>
<feature type="region of interest" description="Disordered" evidence="14">
    <location>
        <begin position="58"/>
        <end position="78"/>
    </location>
</feature>
<keyword evidence="18" id="KW-1185">Reference proteome</keyword>
<keyword evidence="17" id="KW-0969">Cilium</keyword>
<dbReference type="GO" id="GO:0005886">
    <property type="term" value="C:plasma membrane"/>
    <property type="evidence" value="ECO:0007669"/>
    <property type="project" value="UniProtKB-SubCell"/>
</dbReference>
<keyword evidence="6" id="KW-0547">Nucleotide-binding</keyword>
<feature type="compositionally biased region" description="Polar residues" evidence="14">
    <location>
        <begin position="63"/>
        <end position="78"/>
    </location>
</feature>
<dbReference type="InterPro" id="IPR020006">
    <property type="entry name" value="FlhF"/>
</dbReference>
<evidence type="ECO:0000313" key="18">
    <source>
        <dbReference type="Proteomes" id="UP000663505"/>
    </source>
</evidence>
<evidence type="ECO:0000256" key="7">
    <source>
        <dbReference type="ARBA" id="ARBA00022795"/>
    </source>
</evidence>
<keyword evidence="10" id="KW-0472">Membrane</keyword>
<evidence type="ECO:0000256" key="11">
    <source>
        <dbReference type="ARBA" id="ARBA00023225"/>
    </source>
</evidence>
<evidence type="ECO:0000256" key="2">
    <source>
        <dbReference type="ARBA" id="ARBA00008531"/>
    </source>
</evidence>
<evidence type="ECO:0000259" key="16">
    <source>
        <dbReference type="SMART" id="SM00962"/>
    </source>
</evidence>
<evidence type="ECO:0000256" key="10">
    <source>
        <dbReference type="ARBA" id="ARBA00023136"/>
    </source>
</evidence>
<comment type="function">
    <text evidence="12">Necessary for flagellar biosynthesis. May be involved in translocation of the flagellum.</text>
</comment>
<evidence type="ECO:0000256" key="8">
    <source>
        <dbReference type="ARBA" id="ARBA00022927"/>
    </source>
</evidence>
<proteinExistence type="inferred from homology"/>
<evidence type="ECO:0000256" key="12">
    <source>
        <dbReference type="ARBA" id="ARBA00025337"/>
    </source>
</evidence>
<dbReference type="AlphaFoldDB" id="A0A9X7W4F6"/>
<accession>A0A9X7W4F6</accession>
<feature type="domain" description="AAA+ ATPase" evidence="15">
    <location>
        <begin position="291"/>
        <end position="460"/>
    </location>
</feature>
<evidence type="ECO:0000256" key="4">
    <source>
        <dbReference type="ARBA" id="ARBA00022448"/>
    </source>
</evidence>
<dbReference type="InterPro" id="IPR003593">
    <property type="entry name" value="AAA+_ATPase"/>
</dbReference>
<organism evidence="17 18">
    <name type="scientific">Alicyclobacillus mengziensis</name>
    <dbReference type="NCBI Taxonomy" id="2931921"/>
    <lineage>
        <taxon>Bacteria</taxon>
        <taxon>Bacillati</taxon>
        <taxon>Bacillota</taxon>
        <taxon>Bacilli</taxon>
        <taxon>Bacillales</taxon>
        <taxon>Alicyclobacillaceae</taxon>
        <taxon>Alicyclobacillus</taxon>
    </lineage>
</organism>
<name>A0A9X7W4F6_9BACL</name>
<dbReference type="CDD" id="cd17873">
    <property type="entry name" value="FlhF"/>
    <property type="match status" value="1"/>
</dbReference>
<evidence type="ECO:0000256" key="9">
    <source>
        <dbReference type="ARBA" id="ARBA00023134"/>
    </source>
</evidence>
<dbReference type="SMART" id="SM00962">
    <property type="entry name" value="SRP54"/>
    <property type="match status" value="1"/>
</dbReference>
<feature type="compositionally biased region" description="Basic and acidic residues" evidence="14">
    <location>
        <begin position="172"/>
        <end position="196"/>
    </location>
</feature>
<dbReference type="Gene3D" id="1.20.120.1380">
    <property type="entry name" value="Flagellar FlhF biosynthesis protein, N domain"/>
    <property type="match status" value="1"/>
</dbReference>
<keyword evidence="4" id="KW-0813">Transport</keyword>
<keyword evidence="8" id="KW-0653">Protein transport</keyword>
<dbReference type="PANTHER" id="PTHR43134">
    <property type="entry name" value="SIGNAL RECOGNITION PARTICLE RECEPTOR SUBUNIT ALPHA"/>
    <property type="match status" value="1"/>
</dbReference>
<keyword evidence="17" id="KW-0966">Cell projection</keyword>
<sequence>MMIRKYIVKDIPEAVVMIRRDLGKDAVILNTKKVWAKRWFGLWRTRRVEVVAATGDDVPRKVSQPTNPGTGQMSAHTWTQPATQTSLQVGAQAIPERADNAPARTAPVPPMTQAAIPAFAGAAQYTQQASLVGTAYETAQPVRSTSVSTRARDSAFHPLAAGLELGSTEPRNQTDRSQTDRNQMDRNQMDSERNEDVKRLWNEISELKQKLNNHEQPSAPEQGFPRLRKHLLGQGVNPVHVDDIMKKCIQASTAEGQVAGQVSFEVMRQSFVTAVAESLGSLVETRSISGDSRIIGFVGPTGVGKTTTIAKLAALHVLEGKRKVGLLTTDTFRIAAVDQLRTYANILNIPLQVVYQDSEVKGALQALADRDLILVDTAGRNFSNVKHVRETHALLDMLGCDEVHLVLSFTSKPEDIKELIQSFRDLPVTQVLMTKLDETRSYGGALNLLLDFRRPLSYITMGQNVPDDIAVASTEKLLRLIAGGARF</sequence>
<feature type="domain" description="SRP54-type proteins GTP-binding" evidence="16">
    <location>
        <begin position="292"/>
        <end position="483"/>
    </location>
</feature>
<dbReference type="EMBL" id="CP071182">
    <property type="protein sequence ID" value="QSO49583.1"/>
    <property type="molecule type" value="Genomic_DNA"/>
</dbReference>
<dbReference type="Proteomes" id="UP000663505">
    <property type="component" value="Chromosome"/>
</dbReference>
<comment type="subcellular location">
    <subcellularLocation>
        <location evidence="1">Cell membrane</location>
        <topology evidence="1">Peripheral membrane protein</topology>
        <orientation evidence="1">Cytoplasmic side</orientation>
    </subcellularLocation>
</comment>
<dbReference type="Gene3D" id="3.40.50.300">
    <property type="entry name" value="P-loop containing nucleotide triphosphate hydrolases"/>
    <property type="match status" value="1"/>
</dbReference>
<dbReference type="InterPro" id="IPR000897">
    <property type="entry name" value="SRP54_GTPase_dom"/>
</dbReference>
<dbReference type="GO" id="GO:0006614">
    <property type="term" value="P:SRP-dependent cotranslational protein targeting to membrane"/>
    <property type="evidence" value="ECO:0007669"/>
    <property type="project" value="UniProtKB-UniRule"/>
</dbReference>
<evidence type="ECO:0000256" key="13">
    <source>
        <dbReference type="NCBIfam" id="TIGR03499"/>
    </source>
</evidence>
<keyword evidence="7" id="KW-1005">Bacterial flagellum biogenesis</keyword>
<dbReference type="GO" id="GO:0044781">
    <property type="term" value="P:bacterial-type flagellum organization"/>
    <property type="evidence" value="ECO:0007669"/>
    <property type="project" value="UniProtKB-UniRule"/>
</dbReference>
<evidence type="ECO:0000256" key="3">
    <source>
        <dbReference type="ARBA" id="ARBA00014919"/>
    </source>
</evidence>
<dbReference type="InterPro" id="IPR027417">
    <property type="entry name" value="P-loop_NTPase"/>
</dbReference>
<keyword evidence="5" id="KW-1003">Cell membrane</keyword>
<evidence type="ECO:0000313" key="17">
    <source>
        <dbReference type="EMBL" id="QSO49583.1"/>
    </source>
</evidence>
<dbReference type="NCBIfam" id="TIGR03499">
    <property type="entry name" value="FlhF"/>
    <property type="match status" value="1"/>
</dbReference>
<dbReference type="PANTHER" id="PTHR43134:SF3">
    <property type="entry name" value="FLAGELLAR BIOSYNTHESIS PROTEIN FLHF"/>
    <property type="match status" value="1"/>
</dbReference>
<dbReference type="GO" id="GO:0015031">
    <property type="term" value="P:protein transport"/>
    <property type="evidence" value="ECO:0007669"/>
    <property type="project" value="UniProtKB-KW"/>
</dbReference>
<comment type="similarity">
    <text evidence="2">Belongs to the GTP-binding SRP family.</text>
</comment>
<dbReference type="KEGG" id="afx:JZ786_12210"/>
<dbReference type="GO" id="GO:0005525">
    <property type="term" value="F:GTP binding"/>
    <property type="evidence" value="ECO:0007669"/>
    <property type="project" value="UniProtKB-UniRule"/>
</dbReference>
<feature type="region of interest" description="Disordered" evidence="14">
    <location>
        <begin position="160"/>
        <end position="196"/>
    </location>
</feature>
<evidence type="ECO:0000256" key="14">
    <source>
        <dbReference type="SAM" id="MobiDB-lite"/>
    </source>
</evidence>
<reference evidence="17 18" key="1">
    <citation type="submission" date="2021-02" db="EMBL/GenBank/DDBJ databases">
        <title>Alicyclobacillus curvatus sp. nov. and Alicyclobacillus mengziensis sp. nov., two acidophilic bacteria isolated from acid mine drainage.</title>
        <authorList>
            <person name="Huang Y."/>
        </authorList>
    </citation>
    <scope>NUCLEOTIDE SEQUENCE [LARGE SCALE GENOMIC DNA]</scope>
    <source>
        <strain evidence="17 18">S30H14</strain>
    </source>
</reference>
<evidence type="ECO:0000259" key="15">
    <source>
        <dbReference type="SMART" id="SM00382"/>
    </source>
</evidence>
<dbReference type="FunFam" id="3.40.50.300:FF:000695">
    <property type="entry name" value="Flagellar biosynthesis regulator FlhF"/>
    <property type="match status" value="1"/>
</dbReference>
<gene>
    <name evidence="17" type="primary">flhF</name>
    <name evidence="17" type="ORF">JZ786_12210</name>
</gene>